<dbReference type="Pfam" id="PF13556">
    <property type="entry name" value="HTH_30"/>
    <property type="match status" value="1"/>
</dbReference>
<dbReference type="InterPro" id="IPR051448">
    <property type="entry name" value="CdaR-like_regulators"/>
</dbReference>
<feature type="domain" description="Purine catabolism PurC-like" evidence="2">
    <location>
        <begin position="17"/>
        <end position="129"/>
    </location>
</feature>
<dbReference type="EMBL" id="CP098755">
    <property type="protein sequence ID" value="USG63426.1"/>
    <property type="molecule type" value="Genomic_DNA"/>
</dbReference>
<dbReference type="PANTHER" id="PTHR33744">
    <property type="entry name" value="CARBOHYDRATE DIACID REGULATOR"/>
    <property type="match status" value="1"/>
</dbReference>
<dbReference type="RefSeq" id="WP_251870508.1">
    <property type="nucleotide sequence ID" value="NZ_CP098755.1"/>
</dbReference>
<dbReference type="InterPro" id="IPR012914">
    <property type="entry name" value="PucR_dom"/>
</dbReference>
<dbReference type="PANTHER" id="PTHR33744:SF1">
    <property type="entry name" value="DNA-BINDING TRANSCRIPTIONAL ACTIVATOR ADER"/>
    <property type="match status" value="1"/>
</dbReference>
<sequence>MITVRELMTVTGWGTDAVLAGEAFLDKELIAVTSFDSPDGHRWLHEGEFVLTTGYPFVCDKETSEERLIQLIEELCEIGTPGFAIKLGRYIDELPFSVIHYANQKQMPILSFPMDKAWSDIIIPIAHYINAKQREELDRTHAIYESFHRHLTSGGSVEKLAALLHEVLQTPVSIFSSTLKWNLHIPMPFEPPLPFEDLWASRSSAPGDHGLIRYHQKHAVRWLTHHHNREGAIVLWEMARKLHSWEKVALEQAAALLTLEIERHYTVLAAYQRFRNDFLHLLVTEKNAEPELLIRKADEVGWKLGEHYVAAVMKHRAESESDLLAWRAYESLLNVLRTHWEKAEHPILCGLDRENRIVLLFPVQTHAPSSATKQLSSLPTLMEKARTQPMCIGIGRFHPGLSGVATSYREAVISCRAARQADPCGTVTTPSPLLSIRHFSALGLERVLFAERPEEEARLITEECLGELIRYDQEKSGQLVETLRTFLACDGNHADAAAKLFVHKNTVKYRLQVISDLTGLQPENGQAQLLFRIALTSHAIRV</sequence>
<protein>
    <submittedName>
        <fullName evidence="5">Helix-turn-helix domain-containing protein</fullName>
    </submittedName>
</protein>
<evidence type="ECO:0000259" key="2">
    <source>
        <dbReference type="Pfam" id="PF07905"/>
    </source>
</evidence>
<evidence type="ECO:0000256" key="1">
    <source>
        <dbReference type="ARBA" id="ARBA00006754"/>
    </source>
</evidence>
<gene>
    <name evidence="5" type="ORF">NDK47_14695</name>
</gene>
<proteinExistence type="inferred from homology"/>
<dbReference type="InterPro" id="IPR025736">
    <property type="entry name" value="PucR_C-HTH_dom"/>
</dbReference>
<dbReference type="Pfam" id="PF17853">
    <property type="entry name" value="GGDEF_2"/>
    <property type="match status" value="1"/>
</dbReference>
<keyword evidence="6" id="KW-1185">Reference proteome</keyword>
<dbReference type="InterPro" id="IPR041522">
    <property type="entry name" value="CdaR_GGDEF"/>
</dbReference>
<feature type="domain" description="PucR C-terminal helix-turn-helix" evidence="3">
    <location>
        <begin position="479"/>
        <end position="535"/>
    </location>
</feature>
<accession>A0ABY4W8B2</accession>
<name>A0ABY4W8B2_9BACL</name>
<dbReference type="Gene3D" id="1.10.10.2840">
    <property type="entry name" value="PucR C-terminal helix-turn-helix domain"/>
    <property type="match status" value="1"/>
</dbReference>
<feature type="domain" description="CdaR GGDEF-like" evidence="4">
    <location>
        <begin position="289"/>
        <end position="414"/>
    </location>
</feature>
<evidence type="ECO:0000259" key="3">
    <source>
        <dbReference type="Pfam" id="PF13556"/>
    </source>
</evidence>
<dbReference type="InterPro" id="IPR042070">
    <property type="entry name" value="PucR_C-HTH_sf"/>
</dbReference>
<evidence type="ECO:0000313" key="6">
    <source>
        <dbReference type="Proteomes" id="UP001056500"/>
    </source>
</evidence>
<dbReference type="Proteomes" id="UP001056500">
    <property type="component" value="Chromosome"/>
</dbReference>
<organism evidence="5 6">
    <name type="scientific">Brevibacillus ruminantium</name>
    <dbReference type="NCBI Taxonomy" id="2950604"/>
    <lineage>
        <taxon>Bacteria</taxon>
        <taxon>Bacillati</taxon>
        <taxon>Bacillota</taxon>
        <taxon>Bacilli</taxon>
        <taxon>Bacillales</taxon>
        <taxon>Paenibacillaceae</taxon>
        <taxon>Brevibacillus</taxon>
    </lineage>
</organism>
<reference evidence="5" key="1">
    <citation type="submission" date="2022-06" db="EMBL/GenBank/DDBJ databases">
        <title>Genome sequencing of Brevibacillus sp. BB3-R1.</title>
        <authorList>
            <person name="Heo J."/>
            <person name="Lee D."/>
            <person name="Won M."/>
            <person name="Han B.-H."/>
            <person name="Hong S.-B."/>
            <person name="Kwon S.-W."/>
        </authorList>
    </citation>
    <scope>NUCLEOTIDE SEQUENCE</scope>
    <source>
        <strain evidence="5">BB3-R1</strain>
    </source>
</reference>
<dbReference type="Pfam" id="PF07905">
    <property type="entry name" value="PucR"/>
    <property type="match status" value="1"/>
</dbReference>
<comment type="similarity">
    <text evidence="1">Belongs to the CdaR family.</text>
</comment>
<evidence type="ECO:0000313" key="5">
    <source>
        <dbReference type="EMBL" id="USG63426.1"/>
    </source>
</evidence>
<evidence type="ECO:0000259" key="4">
    <source>
        <dbReference type="Pfam" id="PF17853"/>
    </source>
</evidence>